<feature type="domain" description="Peptidase M20 dimerisation" evidence="10">
    <location>
        <begin position="190"/>
        <end position="299"/>
    </location>
</feature>
<comment type="cofactor">
    <cofactor evidence="1">
        <name>Zn(2+)</name>
        <dbReference type="ChEBI" id="CHEBI:29105"/>
    </cofactor>
</comment>
<sequence>MNFPKFQQMLTTLISTGSVSCIHQEIDMSNLSIIQVLETWLAQAGFVTQIELLPNQAHSSNQKANLTAILYPDTVKPTEDGSVHGGLILSGHTDTVPFDETLWNSAPLAVTEKDNKFYGLGSCDMKAFFAIALTAIEKYNRSDFKKTLILVATADEESTMEGARVLAEQNKIHADYALIGEPTNLRPVRMHKGMLSDSITVIGQSGHSSNPQLGASALEGMHQVMQDLLVWRDQLQQRYHNNAFTVPVPTMNFGHIHGGDNPNRICGACELHFDLRCLPGMARNELREQIKEITAQALVNSNLHFDYKILFQGIPAFETDSNSEIVKMTEALSGHSAHSVAFGTEAPYFQNLKCETIILGPGSIDQAHQANEFVAHNQIKPMIKLVQQLVEKTCM</sequence>
<keyword evidence="5" id="KW-0055">Arginine biosynthesis</keyword>
<organism evidence="11">
    <name type="scientific">hydrothermal vent metagenome</name>
    <dbReference type="NCBI Taxonomy" id="652676"/>
    <lineage>
        <taxon>unclassified sequences</taxon>
        <taxon>metagenomes</taxon>
        <taxon>ecological metagenomes</taxon>
    </lineage>
</organism>
<dbReference type="PROSITE" id="PS51257">
    <property type="entry name" value="PROKAR_LIPOPROTEIN"/>
    <property type="match status" value="1"/>
</dbReference>
<dbReference type="AlphaFoldDB" id="A0A3B0YMV8"/>
<dbReference type="InterPro" id="IPR011650">
    <property type="entry name" value="Peptidase_M20_dimer"/>
</dbReference>
<evidence type="ECO:0000256" key="1">
    <source>
        <dbReference type="ARBA" id="ARBA00001947"/>
    </source>
</evidence>
<proteinExistence type="inferred from homology"/>
<dbReference type="GO" id="GO:0006526">
    <property type="term" value="P:L-arginine biosynthetic process"/>
    <property type="evidence" value="ECO:0007669"/>
    <property type="project" value="UniProtKB-KW"/>
</dbReference>
<dbReference type="SUPFAM" id="SSF55031">
    <property type="entry name" value="Bacterial exopeptidase dimerisation domain"/>
    <property type="match status" value="1"/>
</dbReference>
<accession>A0A3B0YMV8</accession>
<evidence type="ECO:0000256" key="4">
    <source>
        <dbReference type="ARBA" id="ARBA00022490"/>
    </source>
</evidence>
<dbReference type="PROSITE" id="PS00759">
    <property type="entry name" value="ARGE_DAPE_CPG2_2"/>
    <property type="match status" value="1"/>
</dbReference>
<name>A0A3B0YMV8_9ZZZZ</name>
<dbReference type="CDD" id="cd03894">
    <property type="entry name" value="M20_ArgE"/>
    <property type="match status" value="1"/>
</dbReference>
<comment type="subcellular location">
    <subcellularLocation>
        <location evidence="2">Cytoplasm</location>
    </subcellularLocation>
</comment>
<dbReference type="FunFam" id="3.30.70.360:FF:000003">
    <property type="entry name" value="Acetylornithine deacetylase"/>
    <property type="match status" value="1"/>
</dbReference>
<dbReference type="Gene3D" id="3.40.630.10">
    <property type="entry name" value="Zn peptidases"/>
    <property type="match status" value="1"/>
</dbReference>
<dbReference type="NCBIfam" id="NF003474">
    <property type="entry name" value="PRK05111.1"/>
    <property type="match status" value="1"/>
</dbReference>
<dbReference type="EMBL" id="UOFL01000131">
    <property type="protein sequence ID" value="VAW77453.1"/>
    <property type="molecule type" value="Genomic_DNA"/>
</dbReference>
<dbReference type="SUPFAM" id="SSF53187">
    <property type="entry name" value="Zn-dependent exopeptidases"/>
    <property type="match status" value="1"/>
</dbReference>
<dbReference type="GO" id="GO:0005737">
    <property type="term" value="C:cytoplasm"/>
    <property type="evidence" value="ECO:0007669"/>
    <property type="project" value="UniProtKB-SubCell"/>
</dbReference>
<dbReference type="InterPro" id="IPR050072">
    <property type="entry name" value="Peptidase_M20A"/>
</dbReference>
<dbReference type="GO" id="GO:0046872">
    <property type="term" value="F:metal ion binding"/>
    <property type="evidence" value="ECO:0007669"/>
    <property type="project" value="UniProtKB-KW"/>
</dbReference>
<dbReference type="EC" id="3.5.1.16" evidence="11"/>
<evidence type="ECO:0000313" key="11">
    <source>
        <dbReference type="EMBL" id="VAW77453.1"/>
    </source>
</evidence>
<keyword evidence="4" id="KW-0963">Cytoplasm</keyword>
<evidence type="ECO:0000256" key="6">
    <source>
        <dbReference type="ARBA" id="ARBA00022605"/>
    </source>
</evidence>
<dbReference type="NCBIfam" id="TIGR01892">
    <property type="entry name" value="AcOrn-deacetyl"/>
    <property type="match status" value="1"/>
</dbReference>
<reference evidence="11" key="1">
    <citation type="submission" date="2018-06" db="EMBL/GenBank/DDBJ databases">
        <authorList>
            <person name="Zhirakovskaya E."/>
        </authorList>
    </citation>
    <scope>NUCLEOTIDE SEQUENCE</scope>
</reference>
<dbReference type="InterPro" id="IPR001261">
    <property type="entry name" value="ArgE/DapE_CS"/>
</dbReference>
<keyword evidence="8 11" id="KW-0378">Hydrolase</keyword>
<evidence type="ECO:0000256" key="8">
    <source>
        <dbReference type="ARBA" id="ARBA00022801"/>
    </source>
</evidence>
<evidence type="ECO:0000256" key="3">
    <source>
        <dbReference type="ARBA" id="ARBA00005691"/>
    </source>
</evidence>
<evidence type="ECO:0000256" key="2">
    <source>
        <dbReference type="ARBA" id="ARBA00004496"/>
    </source>
</evidence>
<evidence type="ECO:0000256" key="9">
    <source>
        <dbReference type="ARBA" id="ARBA00022833"/>
    </source>
</evidence>
<comment type="similarity">
    <text evidence="3">Belongs to the peptidase M20A family. ArgE subfamily.</text>
</comment>
<keyword evidence="6" id="KW-0028">Amino-acid biosynthesis</keyword>
<dbReference type="InterPro" id="IPR002933">
    <property type="entry name" value="Peptidase_M20"/>
</dbReference>
<protein>
    <submittedName>
        <fullName evidence="11">Acetylornithine deacetylase</fullName>
        <ecNumber evidence="11">3.5.1.16</ecNumber>
    </submittedName>
</protein>
<gene>
    <name evidence="11" type="ORF">MNBD_GAMMA12-1463</name>
</gene>
<dbReference type="PANTHER" id="PTHR43808">
    <property type="entry name" value="ACETYLORNITHINE DEACETYLASE"/>
    <property type="match status" value="1"/>
</dbReference>
<dbReference type="InterPro" id="IPR010169">
    <property type="entry name" value="AcOrn-deacetyl"/>
</dbReference>
<dbReference type="Pfam" id="PF07687">
    <property type="entry name" value="M20_dimer"/>
    <property type="match status" value="1"/>
</dbReference>
<keyword evidence="7" id="KW-0479">Metal-binding</keyword>
<evidence type="ECO:0000259" key="10">
    <source>
        <dbReference type="Pfam" id="PF07687"/>
    </source>
</evidence>
<dbReference type="PANTHER" id="PTHR43808:SF1">
    <property type="entry name" value="ACETYLORNITHINE DEACETYLASE"/>
    <property type="match status" value="1"/>
</dbReference>
<dbReference type="InterPro" id="IPR036264">
    <property type="entry name" value="Bact_exopeptidase_dim_dom"/>
</dbReference>
<dbReference type="Pfam" id="PF01546">
    <property type="entry name" value="Peptidase_M20"/>
    <property type="match status" value="1"/>
</dbReference>
<keyword evidence="9" id="KW-0862">Zinc</keyword>
<evidence type="ECO:0000256" key="5">
    <source>
        <dbReference type="ARBA" id="ARBA00022571"/>
    </source>
</evidence>
<dbReference type="Gene3D" id="3.30.70.360">
    <property type="match status" value="1"/>
</dbReference>
<evidence type="ECO:0000256" key="7">
    <source>
        <dbReference type="ARBA" id="ARBA00022723"/>
    </source>
</evidence>
<dbReference type="GO" id="GO:0008777">
    <property type="term" value="F:acetylornithine deacetylase activity"/>
    <property type="evidence" value="ECO:0007669"/>
    <property type="project" value="UniProtKB-EC"/>
</dbReference>